<accession>A0A9P8ZXP7</accession>
<dbReference type="GeneID" id="70131661"/>
<dbReference type="AlphaFoldDB" id="A0A9P8ZXP7"/>
<evidence type="ECO:0000313" key="3">
    <source>
        <dbReference type="Proteomes" id="UP000758603"/>
    </source>
</evidence>
<feature type="compositionally biased region" description="Low complexity" evidence="1">
    <location>
        <begin position="54"/>
        <end position="65"/>
    </location>
</feature>
<dbReference type="EMBL" id="JAGPXC010000004">
    <property type="protein sequence ID" value="KAH6654348.1"/>
    <property type="molecule type" value="Genomic_DNA"/>
</dbReference>
<name>A0A9P8ZXP7_9PEZI</name>
<dbReference type="Proteomes" id="UP000758603">
    <property type="component" value="Unassembled WGS sequence"/>
</dbReference>
<dbReference type="OrthoDB" id="3563866at2759"/>
<protein>
    <submittedName>
        <fullName evidence="2">Uncharacterized protein</fullName>
    </submittedName>
</protein>
<comment type="caution">
    <text evidence="2">The sequence shown here is derived from an EMBL/GenBank/DDBJ whole genome shotgun (WGS) entry which is preliminary data.</text>
</comment>
<gene>
    <name evidence="2" type="ORF">BKA67DRAFT_564812</name>
</gene>
<proteinExistence type="predicted"/>
<sequence>MSTLAQAISYITGFFTPLTVSESPATDSHIIGLRKPIEAGESYFPEAGGVAVSRRSSVSSTSTGSDELRPVTLGRSHTGLNPLDPMSRDFSKPTEEIDVAKQLSLEPRKFSLHHSLKQAKERVVAIDDAETKAKKLAAAKAELLALAGKA</sequence>
<reference evidence="2" key="1">
    <citation type="journal article" date="2021" name="Nat. Commun.">
        <title>Genetic determinants of endophytism in the Arabidopsis root mycobiome.</title>
        <authorList>
            <person name="Mesny F."/>
            <person name="Miyauchi S."/>
            <person name="Thiergart T."/>
            <person name="Pickel B."/>
            <person name="Atanasova L."/>
            <person name="Karlsson M."/>
            <person name="Huettel B."/>
            <person name="Barry K.W."/>
            <person name="Haridas S."/>
            <person name="Chen C."/>
            <person name="Bauer D."/>
            <person name="Andreopoulos W."/>
            <person name="Pangilinan J."/>
            <person name="LaButti K."/>
            <person name="Riley R."/>
            <person name="Lipzen A."/>
            <person name="Clum A."/>
            <person name="Drula E."/>
            <person name="Henrissat B."/>
            <person name="Kohler A."/>
            <person name="Grigoriev I.V."/>
            <person name="Martin F.M."/>
            <person name="Hacquard S."/>
        </authorList>
    </citation>
    <scope>NUCLEOTIDE SEQUENCE</scope>
    <source>
        <strain evidence="2">MPI-SDFR-AT-0073</strain>
    </source>
</reference>
<dbReference type="RefSeq" id="XP_045958618.1">
    <property type="nucleotide sequence ID" value="XM_046102769.1"/>
</dbReference>
<evidence type="ECO:0000313" key="2">
    <source>
        <dbReference type="EMBL" id="KAH6654348.1"/>
    </source>
</evidence>
<evidence type="ECO:0000256" key="1">
    <source>
        <dbReference type="SAM" id="MobiDB-lite"/>
    </source>
</evidence>
<keyword evidence="3" id="KW-1185">Reference proteome</keyword>
<organism evidence="2 3">
    <name type="scientific">Truncatella angustata</name>
    <dbReference type="NCBI Taxonomy" id="152316"/>
    <lineage>
        <taxon>Eukaryota</taxon>
        <taxon>Fungi</taxon>
        <taxon>Dikarya</taxon>
        <taxon>Ascomycota</taxon>
        <taxon>Pezizomycotina</taxon>
        <taxon>Sordariomycetes</taxon>
        <taxon>Xylariomycetidae</taxon>
        <taxon>Amphisphaeriales</taxon>
        <taxon>Sporocadaceae</taxon>
        <taxon>Truncatella</taxon>
    </lineage>
</organism>
<feature type="region of interest" description="Disordered" evidence="1">
    <location>
        <begin position="54"/>
        <end position="91"/>
    </location>
</feature>